<comment type="caution">
    <text evidence="2">The sequence shown here is derived from an EMBL/GenBank/DDBJ whole genome shotgun (WGS) entry which is preliminary data.</text>
</comment>
<organism evidence="2 3">
    <name type="scientific">Deinococcus antarcticus</name>
    <dbReference type="NCBI Taxonomy" id="1298767"/>
    <lineage>
        <taxon>Bacteria</taxon>
        <taxon>Thermotogati</taxon>
        <taxon>Deinococcota</taxon>
        <taxon>Deinococci</taxon>
        <taxon>Deinococcales</taxon>
        <taxon>Deinococcaceae</taxon>
        <taxon>Deinococcus</taxon>
    </lineage>
</organism>
<reference evidence="3" key="1">
    <citation type="journal article" date="2019" name="Int. J. Syst. Evol. Microbiol.">
        <title>The Global Catalogue of Microorganisms (GCM) 10K type strain sequencing project: providing services to taxonomists for standard genome sequencing and annotation.</title>
        <authorList>
            <consortium name="The Broad Institute Genomics Platform"/>
            <consortium name="The Broad Institute Genome Sequencing Center for Infectious Disease"/>
            <person name="Wu L."/>
            <person name="Ma J."/>
        </authorList>
    </citation>
    <scope>NUCLEOTIDE SEQUENCE [LARGE SCALE GENOMIC DNA]</scope>
    <source>
        <strain evidence="3">CCTCC AB 2013263</strain>
    </source>
</reference>
<feature type="transmembrane region" description="Helical" evidence="1">
    <location>
        <begin position="100"/>
        <end position="119"/>
    </location>
</feature>
<keyword evidence="1" id="KW-0472">Membrane</keyword>
<proteinExistence type="predicted"/>
<keyword evidence="3" id="KW-1185">Reference proteome</keyword>
<accession>A0ABV8A0Q7</accession>
<evidence type="ECO:0008006" key="4">
    <source>
        <dbReference type="Google" id="ProtNLM"/>
    </source>
</evidence>
<protein>
    <recommendedName>
        <fullName evidence="4">DUF1269 domain-containing protein</fullName>
    </recommendedName>
</protein>
<gene>
    <name evidence="2" type="ORF">ACFOPQ_00430</name>
</gene>
<sequence>METVVALFPEPRQAHAALQNLQARGFQREHLGFSMTDFVAEDELAQASGISPEAGSPSGSAGVIKGAILGVLAGLALTFPVWLLLQLIPDTRVFAHGGVMAMWFGAVTGLVLGGMFGALSGSDHGDYVKLLRNMGIPAADAEKFYGGLKKGYVMVIARDASGTRADEALTIMRRNGAVRLEDALGGGRLQSERGTYADVH</sequence>
<evidence type="ECO:0000256" key="1">
    <source>
        <dbReference type="SAM" id="Phobius"/>
    </source>
</evidence>
<keyword evidence="1" id="KW-1133">Transmembrane helix</keyword>
<evidence type="ECO:0000313" key="3">
    <source>
        <dbReference type="Proteomes" id="UP001595748"/>
    </source>
</evidence>
<feature type="transmembrane region" description="Helical" evidence="1">
    <location>
        <begin position="67"/>
        <end position="88"/>
    </location>
</feature>
<name>A0ABV8A0Q7_9DEIO</name>
<dbReference type="EMBL" id="JBHRZF010000005">
    <property type="protein sequence ID" value="MFC3859237.1"/>
    <property type="molecule type" value="Genomic_DNA"/>
</dbReference>
<keyword evidence="1" id="KW-0812">Transmembrane</keyword>
<dbReference type="Proteomes" id="UP001595748">
    <property type="component" value="Unassembled WGS sequence"/>
</dbReference>
<dbReference type="RefSeq" id="WP_380075403.1">
    <property type="nucleotide sequence ID" value="NZ_JBHRZF010000005.1"/>
</dbReference>
<evidence type="ECO:0000313" key="2">
    <source>
        <dbReference type="EMBL" id="MFC3859237.1"/>
    </source>
</evidence>